<reference evidence="1" key="1">
    <citation type="submission" date="2023-07" db="EMBL/GenBank/DDBJ databases">
        <title>Comparative genomics of wheat-associated soil bacteria to identify genetic determinants of phenazine resistance.</title>
        <authorList>
            <person name="Mouncey N."/>
        </authorList>
    </citation>
    <scope>NUCLEOTIDE SEQUENCE</scope>
    <source>
        <strain evidence="1">V4I22</strain>
    </source>
</reference>
<accession>A0AAW8F7G3</accession>
<dbReference type="EMBL" id="JAUSZV010000004">
    <property type="protein sequence ID" value="MDQ0904627.1"/>
    <property type="molecule type" value="Genomic_DNA"/>
</dbReference>
<gene>
    <name evidence="1" type="ORF">QFZ22_000612</name>
</gene>
<sequence>MPAQQSTAADVPARPDPDIARLARTRELPDHEAFHETAFDLLVLKEISLYLRQLDLPTPVRPTAAALVTVLRHAEQFTSGYQRHLIGYAAANLDAATWVGQESEEGRLRLATALDYLVRATSAPAPGPPARHESTR</sequence>
<evidence type="ECO:0000313" key="2">
    <source>
        <dbReference type="Proteomes" id="UP001234216"/>
    </source>
</evidence>
<protein>
    <submittedName>
        <fullName evidence="1">Uncharacterized protein</fullName>
    </submittedName>
</protein>
<name>A0AAW8F7G3_9ACTN</name>
<evidence type="ECO:0000313" key="1">
    <source>
        <dbReference type="EMBL" id="MDQ0904627.1"/>
    </source>
</evidence>
<comment type="caution">
    <text evidence="1">The sequence shown here is derived from an EMBL/GenBank/DDBJ whole genome shotgun (WGS) entry which is preliminary data.</text>
</comment>
<dbReference type="Proteomes" id="UP001234216">
    <property type="component" value="Unassembled WGS sequence"/>
</dbReference>
<dbReference type="AlphaFoldDB" id="A0AAW8F7G3"/>
<proteinExistence type="predicted"/>
<organism evidence="1 2">
    <name type="scientific">Streptomyces canus</name>
    <dbReference type="NCBI Taxonomy" id="58343"/>
    <lineage>
        <taxon>Bacteria</taxon>
        <taxon>Bacillati</taxon>
        <taxon>Actinomycetota</taxon>
        <taxon>Actinomycetes</taxon>
        <taxon>Kitasatosporales</taxon>
        <taxon>Streptomycetaceae</taxon>
        <taxon>Streptomyces</taxon>
        <taxon>Streptomyces aurantiacus group</taxon>
    </lineage>
</organism>
<dbReference type="RefSeq" id="WP_306972205.1">
    <property type="nucleotide sequence ID" value="NZ_JAUSZV010000004.1"/>
</dbReference>